<dbReference type="Gene3D" id="3.30.479.30">
    <property type="entry name" value="Band 7 domain"/>
    <property type="match status" value="1"/>
</dbReference>
<evidence type="ECO:0000256" key="6">
    <source>
        <dbReference type="SAM" id="Phobius"/>
    </source>
</evidence>
<dbReference type="SUPFAM" id="SSF117892">
    <property type="entry name" value="Band 7/SPFH domain"/>
    <property type="match status" value="1"/>
</dbReference>
<evidence type="ECO:0000256" key="1">
    <source>
        <dbReference type="ARBA" id="ARBA00004167"/>
    </source>
</evidence>
<proteinExistence type="inferred from homology"/>
<gene>
    <name evidence="8" type="ORF">GXW71_19330</name>
</gene>
<evidence type="ECO:0000256" key="2">
    <source>
        <dbReference type="ARBA" id="ARBA00004236"/>
    </source>
</evidence>
<evidence type="ECO:0000259" key="7">
    <source>
        <dbReference type="SMART" id="SM00244"/>
    </source>
</evidence>
<dbReference type="InterPro" id="IPR036013">
    <property type="entry name" value="Band_7/SPFH_dom_sf"/>
</dbReference>
<dbReference type="EMBL" id="JAAGBB010000023">
    <property type="protein sequence ID" value="MBR0666520.1"/>
    <property type="molecule type" value="Genomic_DNA"/>
</dbReference>
<dbReference type="RefSeq" id="WP_211854193.1">
    <property type="nucleotide sequence ID" value="NZ_JAAGBB010000023.1"/>
</dbReference>
<evidence type="ECO:0000256" key="3">
    <source>
        <dbReference type="ARBA" id="ARBA00007161"/>
    </source>
</evidence>
<comment type="similarity">
    <text evidence="3">Belongs to the band 7/mec-2 family. Flotillin subfamily.</text>
</comment>
<keyword evidence="6" id="KW-1133">Transmembrane helix</keyword>
<feature type="domain" description="Band 7" evidence="7">
    <location>
        <begin position="27"/>
        <end position="195"/>
    </location>
</feature>
<dbReference type="PANTHER" id="PTHR13806:SF31">
    <property type="entry name" value="FLOTILLIN-LIKE PROTEIN 1-RELATED"/>
    <property type="match status" value="1"/>
</dbReference>
<reference evidence="9" key="1">
    <citation type="journal article" date="2021" name="Syst. Appl. Microbiol.">
        <title>Roseomonas hellenica sp. nov., isolated from roots of wild-growing Alkanna tinctoria.</title>
        <authorList>
            <person name="Rat A."/>
            <person name="Naranjo H.D."/>
            <person name="Lebbe L."/>
            <person name="Cnockaert M."/>
            <person name="Krigas N."/>
            <person name="Grigoriadou K."/>
            <person name="Maloupa E."/>
            <person name="Willems A."/>
        </authorList>
    </citation>
    <scope>NUCLEOTIDE SEQUENCE [LARGE SCALE GENOMIC DNA]</scope>
    <source>
        <strain evidence="9">LMG 31523</strain>
    </source>
</reference>
<evidence type="ECO:0000313" key="9">
    <source>
        <dbReference type="Proteomes" id="UP001196870"/>
    </source>
</evidence>
<accession>A0ABS5F1V9</accession>
<keyword evidence="9" id="KW-1185">Reference proteome</keyword>
<dbReference type="InterPro" id="IPR001107">
    <property type="entry name" value="Band_7"/>
</dbReference>
<dbReference type="Pfam" id="PF15975">
    <property type="entry name" value="Flot"/>
    <property type="match status" value="1"/>
</dbReference>
<organism evidence="8 9">
    <name type="scientific">Plastoroseomonas hellenica</name>
    <dbReference type="NCBI Taxonomy" id="2687306"/>
    <lineage>
        <taxon>Bacteria</taxon>
        <taxon>Pseudomonadati</taxon>
        <taxon>Pseudomonadota</taxon>
        <taxon>Alphaproteobacteria</taxon>
        <taxon>Acetobacterales</taxon>
        <taxon>Acetobacteraceae</taxon>
        <taxon>Plastoroseomonas</taxon>
    </lineage>
</organism>
<sequence length="558" mass="59847">MDTLITAATLALIAIVALFAIGFVLSRLYRRSSKETAYVKTGLGGARVIVDGGALVLPVFHEFVPVSLKTHKLVVRRTQAEALITHDSLRADVTVEFYVRVKKDTESIQSAAQTLGNRTNDPDALKELVEGKFVDALRAVASGMTLQELHLKRADFVQKVRDSVGEDLNKNGLELETASLVGLDQTDQKHFNPDNSFDAEGLKRIKEITEAKRRERFEIEATTNVAIAERDRDQTKSKLEVELATERARVEQQRDLAEQRATTQAQIAAKEALAKQESELAQISADRIAREARIEANRSVTEREIENEKTLAIRRQESEAAIADQSRAKSAAEEAASQALALAVTAEETVETARSVERAERSKRVALLQAAEAAEREAIGVTTGARAEREAAEARAAALATETKAKADAEILMAQASAAKYAADSEGQAKLNAARNTLEPRIVELELRLRLVEALPAVLAAMVKPLEHIDSIRVVDVTGLGGAHGGAGANGTAGLDAAGAASGFPEQVVNAALRHRVTSPLVDDLLREVGITDPGKLNGILAAVQPPLVPPAGPTTPA</sequence>
<comment type="subcellular location">
    <subcellularLocation>
        <location evidence="2">Cell membrane</location>
    </subcellularLocation>
    <subcellularLocation>
        <location evidence="1">Membrane</location>
        <topology evidence="1">Single-pass membrane protein</topology>
    </subcellularLocation>
</comment>
<keyword evidence="5 6" id="KW-0472">Membrane</keyword>
<keyword evidence="6" id="KW-0812">Transmembrane</keyword>
<dbReference type="SMART" id="SM00244">
    <property type="entry name" value="PHB"/>
    <property type="match status" value="1"/>
</dbReference>
<dbReference type="CDD" id="cd03399">
    <property type="entry name" value="SPFH_flotillin"/>
    <property type="match status" value="1"/>
</dbReference>
<dbReference type="PANTHER" id="PTHR13806">
    <property type="entry name" value="FLOTILLIN-RELATED"/>
    <property type="match status" value="1"/>
</dbReference>
<feature type="transmembrane region" description="Helical" evidence="6">
    <location>
        <begin position="6"/>
        <end position="25"/>
    </location>
</feature>
<protein>
    <submittedName>
        <fullName evidence="8">Flotillin family protein</fullName>
    </submittedName>
</protein>
<evidence type="ECO:0000256" key="4">
    <source>
        <dbReference type="ARBA" id="ARBA00022475"/>
    </source>
</evidence>
<comment type="caution">
    <text evidence="8">The sequence shown here is derived from an EMBL/GenBank/DDBJ whole genome shotgun (WGS) entry which is preliminary data.</text>
</comment>
<evidence type="ECO:0000313" key="8">
    <source>
        <dbReference type="EMBL" id="MBR0666520.1"/>
    </source>
</evidence>
<dbReference type="Pfam" id="PF01145">
    <property type="entry name" value="Band_7"/>
    <property type="match status" value="1"/>
</dbReference>
<dbReference type="InterPro" id="IPR027705">
    <property type="entry name" value="Flotillin_fam"/>
</dbReference>
<evidence type="ECO:0000256" key="5">
    <source>
        <dbReference type="ARBA" id="ARBA00023136"/>
    </source>
</evidence>
<name>A0ABS5F1V9_9PROT</name>
<keyword evidence="4" id="KW-1003">Cell membrane</keyword>
<dbReference type="InterPro" id="IPR031905">
    <property type="entry name" value="Flotillin_C"/>
</dbReference>
<dbReference type="Proteomes" id="UP001196870">
    <property type="component" value="Unassembled WGS sequence"/>
</dbReference>